<dbReference type="OrthoDB" id="1353404at2"/>
<reference evidence="1 2" key="1">
    <citation type="submission" date="2018-05" db="EMBL/GenBank/DDBJ databases">
        <title>Genome sequencing of Flavobacterium sp. HYN0056.</title>
        <authorList>
            <person name="Yi H."/>
            <person name="Baek C."/>
        </authorList>
    </citation>
    <scope>NUCLEOTIDE SEQUENCE [LARGE SCALE GENOMIC DNA]</scope>
    <source>
        <strain evidence="1 2">HYN0056</strain>
    </source>
</reference>
<sequence>MKLKIISIYLLIALFISSCGKKEENIVRKKDVFTVTIEAVFAKNDKLQIFYLPEGGEWKDENSIFRPVYASNEMQKIVINFPDKVFPENIRVDLGYNTTQQNVTIKNISVRHNSKVIDGDFEAYKKYFYGNEFVTWDPNYFGYKLSQVNNQYDPFLMGNNELMDELQRLKY</sequence>
<name>A0A2S1YHX8_9FLAO</name>
<proteinExistence type="predicted"/>
<keyword evidence="2" id="KW-1185">Reference proteome</keyword>
<organism evidence="1 2">
    <name type="scientific">Flavobacterium crocinum</name>
    <dbReference type="NCBI Taxonomy" id="2183896"/>
    <lineage>
        <taxon>Bacteria</taxon>
        <taxon>Pseudomonadati</taxon>
        <taxon>Bacteroidota</taxon>
        <taxon>Flavobacteriia</taxon>
        <taxon>Flavobacteriales</taxon>
        <taxon>Flavobacteriaceae</taxon>
        <taxon>Flavobacterium</taxon>
    </lineage>
</organism>
<evidence type="ECO:0000313" key="2">
    <source>
        <dbReference type="Proteomes" id="UP000245250"/>
    </source>
</evidence>
<accession>A0A2S1YHX8</accession>
<dbReference type="AlphaFoldDB" id="A0A2S1YHX8"/>
<dbReference type="EMBL" id="CP029255">
    <property type="protein sequence ID" value="AWK03660.1"/>
    <property type="molecule type" value="Genomic_DNA"/>
</dbReference>
<protein>
    <submittedName>
        <fullName evidence="1">Uncharacterized protein</fullName>
    </submittedName>
</protein>
<dbReference type="RefSeq" id="WP_109191218.1">
    <property type="nucleotide sequence ID" value="NZ_CP029255.1"/>
</dbReference>
<dbReference type="Proteomes" id="UP000245250">
    <property type="component" value="Chromosome"/>
</dbReference>
<dbReference type="PROSITE" id="PS51257">
    <property type="entry name" value="PROKAR_LIPOPROTEIN"/>
    <property type="match status" value="1"/>
</dbReference>
<gene>
    <name evidence="1" type="ORF">HYN56_05245</name>
</gene>
<evidence type="ECO:0000313" key="1">
    <source>
        <dbReference type="EMBL" id="AWK03660.1"/>
    </source>
</evidence>
<dbReference type="KEGG" id="fcr:HYN56_05245"/>